<accession>A0A291RIQ8</accession>
<name>A0A291RIQ8_9NOCA</name>
<dbReference type="EMBL" id="CP023778">
    <property type="protein sequence ID" value="ATL67034.1"/>
    <property type="molecule type" value="Genomic_DNA"/>
</dbReference>
<dbReference type="AlphaFoldDB" id="A0A291RIQ8"/>
<sequence length="220" mass="25039">MIALQHHSSSVAEPGWGPPFSGLRTGRAGLSRCGCRGETTALGSSSERRAMRVDRRTVDLAEYPDLVVVYLGMRVRRVRGMLRLLGLGPKLYRSHRERPDGLLLHEDVVWALFPPHWGARQYWRDLDSLERWTRSDPHRQWWQRFLRDSGGTGFWHEAYFLRGGIDALYDDMSTPTGLARFAPVVTARGRLFSARGRVHDDAPTVAPVLDESSYYSDDSE</sequence>
<evidence type="ECO:0000313" key="1">
    <source>
        <dbReference type="EMBL" id="ATL67034.1"/>
    </source>
</evidence>
<reference evidence="1 2" key="1">
    <citation type="submission" date="2017-10" db="EMBL/GenBank/DDBJ databases">
        <title>Comparative genomics between pathogenic Norcardia.</title>
        <authorList>
            <person name="Zeng L."/>
        </authorList>
    </citation>
    <scope>NUCLEOTIDE SEQUENCE [LARGE SCALE GENOMIC DNA]</scope>
    <source>
        <strain evidence="1 2">NC_YFY_NT001</strain>
    </source>
</reference>
<evidence type="ECO:0000313" key="2">
    <source>
        <dbReference type="Proteomes" id="UP000221961"/>
    </source>
</evidence>
<protein>
    <recommendedName>
        <fullName evidence="3">DUF4188 domain-containing protein</fullName>
    </recommendedName>
</protein>
<organism evidence="1 2">
    <name type="scientific">Nocardia terpenica</name>
    <dbReference type="NCBI Taxonomy" id="455432"/>
    <lineage>
        <taxon>Bacteria</taxon>
        <taxon>Bacillati</taxon>
        <taxon>Actinomycetota</taxon>
        <taxon>Actinomycetes</taxon>
        <taxon>Mycobacteriales</taxon>
        <taxon>Nocardiaceae</taxon>
        <taxon>Nocardia</taxon>
    </lineage>
</organism>
<evidence type="ECO:0008006" key="3">
    <source>
        <dbReference type="Google" id="ProtNLM"/>
    </source>
</evidence>
<gene>
    <name evidence="1" type="ORF">CRH09_13290</name>
</gene>
<proteinExistence type="predicted"/>
<dbReference type="Proteomes" id="UP000221961">
    <property type="component" value="Chromosome"/>
</dbReference>
<dbReference type="Pfam" id="PF13826">
    <property type="entry name" value="Monooxy_af470-like"/>
    <property type="match status" value="1"/>
</dbReference>
<dbReference type="KEGG" id="ntp:CRH09_13290"/>
<dbReference type="InterPro" id="IPR025444">
    <property type="entry name" value="Monooxy_af470"/>
</dbReference>